<keyword evidence="1" id="KW-0812">Transmembrane</keyword>
<evidence type="ECO:0000313" key="2">
    <source>
        <dbReference type="EMBL" id="CAF1152171.1"/>
    </source>
</evidence>
<dbReference type="PANTHER" id="PTHR32251:SF23">
    <property type="entry name" value="3-OXO-5-ALPHA-STEROID 4-DEHYDROGENASE (DUF1295)"/>
    <property type="match status" value="1"/>
</dbReference>
<accession>A0A814SS56</accession>
<dbReference type="Gene3D" id="1.20.120.1630">
    <property type="match status" value="1"/>
</dbReference>
<evidence type="ECO:0000256" key="1">
    <source>
        <dbReference type="SAM" id="Phobius"/>
    </source>
</evidence>
<dbReference type="Proteomes" id="UP000663852">
    <property type="component" value="Unassembled WGS sequence"/>
</dbReference>
<dbReference type="PANTHER" id="PTHR32251">
    <property type="entry name" value="3-OXO-5-ALPHA-STEROID 4-DEHYDROGENASE"/>
    <property type="match status" value="1"/>
</dbReference>
<keyword evidence="1" id="KW-0472">Membrane</keyword>
<dbReference type="Pfam" id="PF06966">
    <property type="entry name" value="DUF1295"/>
    <property type="match status" value="1"/>
</dbReference>
<dbReference type="PROSITE" id="PS50244">
    <property type="entry name" value="S5A_REDUCTASE"/>
    <property type="match status" value="1"/>
</dbReference>
<gene>
    <name evidence="2" type="ORF">EDS130_LOCUS22673</name>
</gene>
<comment type="caution">
    <text evidence="2">The sequence shown here is derived from an EMBL/GenBank/DDBJ whole genome shotgun (WGS) entry which is preliminary data.</text>
</comment>
<feature type="transmembrane region" description="Helical" evidence="1">
    <location>
        <begin position="37"/>
        <end position="59"/>
    </location>
</feature>
<dbReference type="EMBL" id="CAJNOJ010000120">
    <property type="protein sequence ID" value="CAF1152171.1"/>
    <property type="molecule type" value="Genomic_DNA"/>
</dbReference>
<dbReference type="InterPro" id="IPR010721">
    <property type="entry name" value="UstE-like"/>
</dbReference>
<feature type="transmembrane region" description="Helical" evidence="1">
    <location>
        <begin position="65"/>
        <end position="82"/>
    </location>
</feature>
<feature type="transmembrane region" description="Helical" evidence="1">
    <location>
        <begin position="173"/>
        <end position="190"/>
    </location>
</feature>
<organism evidence="2 3">
    <name type="scientific">Adineta ricciae</name>
    <name type="common">Rotifer</name>
    <dbReference type="NCBI Taxonomy" id="249248"/>
    <lineage>
        <taxon>Eukaryota</taxon>
        <taxon>Metazoa</taxon>
        <taxon>Spiralia</taxon>
        <taxon>Gnathifera</taxon>
        <taxon>Rotifera</taxon>
        <taxon>Eurotatoria</taxon>
        <taxon>Bdelloidea</taxon>
        <taxon>Adinetida</taxon>
        <taxon>Adinetidae</taxon>
        <taxon>Adineta</taxon>
    </lineage>
</organism>
<proteinExistence type="predicted"/>
<dbReference type="GO" id="GO:0016020">
    <property type="term" value="C:membrane"/>
    <property type="evidence" value="ECO:0007669"/>
    <property type="project" value="TreeGrafter"/>
</dbReference>
<keyword evidence="1" id="KW-1133">Transmembrane helix</keyword>
<reference evidence="2" key="1">
    <citation type="submission" date="2021-02" db="EMBL/GenBank/DDBJ databases">
        <authorList>
            <person name="Nowell W R."/>
        </authorList>
    </citation>
    <scope>NUCLEOTIDE SEQUENCE</scope>
</reference>
<evidence type="ECO:0000313" key="3">
    <source>
        <dbReference type="Proteomes" id="UP000663852"/>
    </source>
</evidence>
<dbReference type="OrthoDB" id="67965at2759"/>
<feature type="transmembrane region" description="Helical" evidence="1">
    <location>
        <begin position="248"/>
        <end position="268"/>
    </location>
</feature>
<feature type="transmembrane region" description="Helical" evidence="1">
    <location>
        <begin position="133"/>
        <end position="164"/>
    </location>
</feature>
<protein>
    <recommendedName>
        <fullName evidence="4">Steroid 5-alpha reductase C-terminal domain-containing protein</fullName>
    </recommendedName>
</protein>
<name>A0A814SS56_ADIRI</name>
<evidence type="ECO:0008006" key="4">
    <source>
        <dbReference type="Google" id="ProtNLM"/>
    </source>
</evidence>
<feature type="transmembrane region" description="Helical" evidence="1">
    <location>
        <begin position="12"/>
        <end position="30"/>
    </location>
</feature>
<sequence>MELPSTPRIAYPLIYSILFSSSISLHFLLLPWVSSSLLRLCIIDFYATCVLFLIGNFLYSSNNVYDIHWPLIPLVSSIYFYFYSNSSELPWKKFLLLTLLILLWSSHLIWQTITSSSDIKHEDWRYHMMRGQFGNNFLVFAFFVLHIIPMIEVLIGSSSIYYIFSDTNSHEQFTIGSSLSFGVIAVGVLLENVADRQLARFRCQRKQSREYRFAVLSSGLWKYSRHPNYLGEILFWCGLFCLGRASHAPWWCAIGPLLITLMMIFGSIPISEERLYRKYPEYKFVQRRISILIPTFGLFR</sequence>
<dbReference type="AlphaFoldDB" id="A0A814SS56"/>
<feature type="transmembrane region" description="Helical" evidence="1">
    <location>
        <begin position="94"/>
        <end position="113"/>
    </location>
</feature>